<feature type="transmembrane region" description="Helical" evidence="1">
    <location>
        <begin position="42"/>
        <end position="61"/>
    </location>
</feature>
<keyword evidence="1" id="KW-0472">Membrane</keyword>
<keyword evidence="3" id="KW-1185">Reference proteome</keyword>
<protein>
    <submittedName>
        <fullName evidence="2">Uncharacterized protein</fullName>
    </submittedName>
</protein>
<gene>
    <name evidence="2" type="ORF">CISIN_1g044533mg</name>
</gene>
<dbReference type="Proteomes" id="UP000027120">
    <property type="component" value="Unassembled WGS sequence"/>
</dbReference>
<evidence type="ECO:0000313" key="3">
    <source>
        <dbReference type="Proteomes" id="UP000027120"/>
    </source>
</evidence>
<evidence type="ECO:0000256" key="1">
    <source>
        <dbReference type="SAM" id="Phobius"/>
    </source>
</evidence>
<dbReference type="PANTHER" id="PTHR33287">
    <property type="entry name" value="OS03G0453550 PROTEIN"/>
    <property type="match status" value="1"/>
</dbReference>
<sequence>METKAGEEEENKKRFEELRKICDKQEDRLQTLQATAFQLANYYFVFQGVILTATCSSATSLKCSDRWFLFTVSLLAALLNLVALMIKGLEYVRVIEQQDQNWSECNELHRIILQGKATTTDHGYQYAGNYNGLTKCIRYCTLAGCMVLFIGFAVVTLVGCWLIVCSKYDCGSENKKDKCIKFCQGPKCIRICNGS</sequence>
<name>A0A067GIP3_CITSI</name>
<keyword evidence="1" id="KW-1133">Transmembrane helix</keyword>
<evidence type="ECO:0000313" key="2">
    <source>
        <dbReference type="EMBL" id="KDO79593.1"/>
    </source>
</evidence>
<proteinExistence type="predicted"/>
<feature type="transmembrane region" description="Helical" evidence="1">
    <location>
        <begin position="67"/>
        <end position="86"/>
    </location>
</feature>
<feature type="transmembrane region" description="Helical" evidence="1">
    <location>
        <begin position="139"/>
        <end position="164"/>
    </location>
</feature>
<dbReference type="AlphaFoldDB" id="A0A067GIP3"/>
<keyword evidence="1" id="KW-0812">Transmembrane</keyword>
<dbReference type="SMR" id="A0A067GIP3"/>
<dbReference type="EMBL" id="KK784877">
    <property type="protein sequence ID" value="KDO79593.1"/>
    <property type="molecule type" value="Genomic_DNA"/>
</dbReference>
<dbReference type="PANTHER" id="PTHR33287:SF2">
    <property type="entry name" value="TRANSMEMBRANE PROTEIN"/>
    <property type="match status" value="1"/>
</dbReference>
<accession>A0A067GIP3</accession>
<organism evidence="2 3">
    <name type="scientific">Citrus sinensis</name>
    <name type="common">Sweet orange</name>
    <name type="synonym">Citrus aurantium var. sinensis</name>
    <dbReference type="NCBI Taxonomy" id="2711"/>
    <lineage>
        <taxon>Eukaryota</taxon>
        <taxon>Viridiplantae</taxon>
        <taxon>Streptophyta</taxon>
        <taxon>Embryophyta</taxon>
        <taxon>Tracheophyta</taxon>
        <taxon>Spermatophyta</taxon>
        <taxon>Magnoliopsida</taxon>
        <taxon>eudicotyledons</taxon>
        <taxon>Gunneridae</taxon>
        <taxon>Pentapetalae</taxon>
        <taxon>rosids</taxon>
        <taxon>malvids</taxon>
        <taxon>Sapindales</taxon>
        <taxon>Rutaceae</taxon>
        <taxon>Aurantioideae</taxon>
        <taxon>Citrus</taxon>
    </lineage>
</organism>
<reference evidence="2 3" key="1">
    <citation type="submission" date="2014-04" db="EMBL/GenBank/DDBJ databases">
        <authorList>
            <consortium name="International Citrus Genome Consortium"/>
            <person name="Gmitter F."/>
            <person name="Chen C."/>
            <person name="Farmerie W."/>
            <person name="Harkins T."/>
            <person name="Desany B."/>
            <person name="Mohiuddin M."/>
            <person name="Kodira C."/>
            <person name="Borodovsky M."/>
            <person name="Lomsadze A."/>
            <person name="Burns P."/>
            <person name="Jenkins J."/>
            <person name="Prochnik S."/>
            <person name="Shu S."/>
            <person name="Chapman J."/>
            <person name="Pitluck S."/>
            <person name="Schmutz J."/>
            <person name="Rokhsar D."/>
        </authorList>
    </citation>
    <scope>NUCLEOTIDE SEQUENCE</scope>
</reference>